<dbReference type="Gene3D" id="3.40.720.10">
    <property type="entry name" value="Alkaline Phosphatase, subunit A"/>
    <property type="match status" value="2"/>
</dbReference>
<sequence>MAAGAAREPERVAFVLIDGVGDVTVPALGGRTPLQAAALPHLDAVAAAGLTGLMDPVEPGLACGSDTAHLSLFGYDPRTYYRGRGAFESMGAGLDMAPGDIAFKSNFATLDPASGIVLRRRADRRFEDLGPVLCAALDGMRLPSFPQHTVSVKYATEHRCGVVVRGTGLNDAIGGTDPLKDNLPLLRAEPLDGSPQAAHTAAVVNEVSDCIRQVLEGHAVNAQRVAEGKPPANVVLLRGCGCRLALQEFHERHGLRACMVAPTKIIAGLGMSLGVYVLDVPGTTGDYRTLFHKKAEAIAEALATGGYQFAFLHVKAVDDTGHDFMVQMKPRYQEVVDRMVGQLLRLLWSHERAGNGRYSVVVTGDHSTPVEFGDHSHEPVPFAIAHLRHVVEAMGGDAAVQSIPLGGIPHPGEEGNGTAAGQAAEAAAGQAGGVEERQQQQQQQQQEGPPAAASQQYQQGPSAAAFRQQQQQHGGPPPASQQQQDEQQQQPQARWPSAVASFDEIAVAAGPLGRFPGSQVMPLVRQFIGLEAVG</sequence>
<dbReference type="GO" id="GO:0006096">
    <property type="term" value="P:glycolytic process"/>
    <property type="evidence" value="ECO:0007669"/>
    <property type="project" value="UniProtKB-KW"/>
</dbReference>
<dbReference type="Pfam" id="PF10143">
    <property type="entry name" value="PhosphMutase"/>
    <property type="match status" value="1"/>
</dbReference>
<dbReference type="NCBIfam" id="TIGR00306">
    <property type="entry name" value="apgM"/>
    <property type="match status" value="1"/>
</dbReference>
<gene>
    <name evidence="8" type="ORF">C2E20_6186</name>
</gene>
<dbReference type="Pfam" id="PF01676">
    <property type="entry name" value="Metalloenzyme"/>
    <property type="match status" value="1"/>
</dbReference>
<organism evidence="8 9">
    <name type="scientific">Micractinium conductrix</name>
    <dbReference type="NCBI Taxonomy" id="554055"/>
    <lineage>
        <taxon>Eukaryota</taxon>
        <taxon>Viridiplantae</taxon>
        <taxon>Chlorophyta</taxon>
        <taxon>core chlorophytes</taxon>
        <taxon>Trebouxiophyceae</taxon>
        <taxon>Chlorellales</taxon>
        <taxon>Chlorellaceae</taxon>
        <taxon>Chlorella clade</taxon>
        <taxon>Micractinium</taxon>
    </lineage>
</organism>
<dbReference type="CDD" id="cd16011">
    <property type="entry name" value="iPGM_like"/>
    <property type="match status" value="1"/>
</dbReference>
<dbReference type="PANTHER" id="PTHR31209">
    <property type="entry name" value="COFACTOR-INDEPENDENT PHOSPHOGLYCERATE MUTASE"/>
    <property type="match status" value="1"/>
</dbReference>
<proteinExistence type="inferred from homology"/>
<evidence type="ECO:0000256" key="3">
    <source>
        <dbReference type="ARBA" id="ARBA00004921"/>
    </source>
</evidence>
<evidence type="ECO:0000259" key="7">
    <source>
        <dbReference type="Pfam" id="PF01676"/>
    </source>
</evidence>
<comment type="pathway">
    <text evidence="3">Carbohydrate degradation.</text>
</comment>
<dbReference type="Proteomes" id="UP000239649">
    <property type="component" value="Unassembled WGS sequence"/>
</dbReference>
<feature type="domain" description="Metalloenzyme" evidence="7">
    <location>
        <begin position="11"/>
        <end position="387"/>
    </location>
</feature>
<dbReference type="STRING" id="554055.A0A2P6V8J6"/>
<comment type="function">
    <text evidence="2">Catalyzes the interconversion of 2-phosphoglycerate and 3-phosphoglycerate.</text>
</comment>
<dbReference type="OrthoDB" id="113620at2759"/>
<evidence type="ECO:0000256" key="1">
    <source>
        <dbReference type="ARBA" id="ARBA00000370"/>
    </source>
</evidence>
<comment type="similarity">
    <text evidence="4">Belongs to the BPG-independent phosphoglycerate mutase family. A-PGAM subfamily.</text>
</comment>
<dbReference type="InterPro" id="IPR017850">
    <property type="entry name" value="Alkaline_phosphatase_core_sf"/>
</dbReference>
<dbReference type="EMBL" id="LHPF02000020">
    <property type="protein sequence ID" value="PSC70414.1"/>
    <property type="molecule type" value="Genomic_DNA"/>
</dbReference>
<evidence type="ECO:0000313" key="8">
    <source>
        <dbReference type="EMBL" id="PSC70414.1"/>
    </source>
</evidence>
<protein>
    <submittedName>
        <fullName evidence="8">Archaeal type cofactor-independent phosphoglycerate mutase</fullName>
    </submittedName>
</protein>
<evidence type="ECO:0000256" key="5">
    <source>
        <dbReference type="ARBA" id="ARBA00023152"/>
    </source>
</evidence>
<evidence type="ECO:0000256" key="4">
    <source>
        <dbReference type="ARBA" id="ARBA00005524"/>
    </source>
</evidence>
<keyword evidence="5" id="KW-0324">Glycolysis</keyword>
<evidence type="ECO:0000256" key="6">
    <source>
        <dbReference type="SAM" id="MobiDB-lite"/>
    </source>
</evidence>
<reference evidence="8 9" key="1">
    <citation type="journal article" date="2018" name="Plant J.">
        <title>Genome sequences of Chlorella sorokiniana UTEX 1602 and Micractinium conductrix SAG 241.80: implications to maltose excretion by a green alga.</title>
        <authorList>
            <person name="Arriola M.B."/>
            <person name="Velmurugan N."/>
            <person name="Zhang Y."/>
            <person name="Plunkett M.H."/>
            <person name="Hondzo H."/>
            <person name="Barney B.M."/>
        </authorList>
    </citation>
    <scope>NUCLEOTIDE SEQUENCE [LARGE SCALE GENOMIC DNA]</scope>
    <source>
        <strain evidence="8 9">SAG 241.80</strain>
    </source>
</reference>
<evidence type="ECO:0000256" key="2">
    <source>
        <dbReference type="ARBA" id="ARBA00002315"/>
    </source>
</evidence>
<name>A0A2P6V8J6_9CHLO</name>
<comment type="catalytic activity">
    <reaction evidence="1">
        <text>(2R)-2-phosphoglycerate = (2R)-3-phosphoglycerate</text>
        <dbReference type="Rhea" id="RHEA:15901"/>
        <dbReference type="ChEBI" id="CHEBI:58272"/>
        <dbReference type="ChEBI" id="CHEBI:58289"/>
        <dbReference type="EC" id="5.4.2.12"/>
    </reaction>
</comment>
<dbReference type="InterPro" id="IPR004456">
    <property type="entry name" value="Pglycerate_mutase_ApgM"/>
</dbReference>
<accession>A0A2P6V8J6</accession>
<comment type="caution">
    <text evidence="8">The sequence shown here is derived from an EMBL/GenBank/DDBJ whole genome shotgun (WGS) entry which is preliminary data.</text>
</comment>
<dbReference type="GO" id="GO:0004619">
    <property type="term" value="F:phosphoglycerate mutase activity"/>
    <property type="evidence" value="ECO:0007669"/>
    <property type="project" value="UniProtKB-EC"/>
</dbReference>
<feature type="region of interest" description="Disordered" evidence="6">
    <location>
        <begin position="402"/>
        <end position="498"/>
    </location>
</feature>
<dbReference type="GO" id="GO:0046872">
    <property type="term" value="F:metal ion binding"/>
    <property type="evidence" value="ECO:0007669"/>
    <property type="project" value="InterPro"/>
</dbReference>
<dbReference type="SUPFAM" id="SSF53649">
    <property type="entry name" value="Alkaline phosphatase-like"/>
    <property type="match status" value="1"/>
</dbReference>
<dbReference type="PANTHER" id="PTHR31209:SF0">
    <property type="entry name" value="METALLOENZYME DOMAIN-CONTAINING PROTEIN"/>
    <property type="match status" value="1"/>
</dbReference>
<dbReference type="InterPro" id="IPR006124">
    <property type="entry name" value="Metalloenzyme"/>
</dbReference>
<dbReference type="AlphaFoldDB" id="A0A2P6V8J6"/>
<evidence type="ECO:0000313" key="9">
    <source>
        <dbReference type="Proteomes" id="UP000239649"/>
    </source>
</evidence>
<feature type="compositionally biased region" description="Low complexity" evidence="6">
    <location>
        <begin position="416"/>
        <end position="429"/>
    </location>
</feature>
<keyword evidence="9" id="KW-1185">Reference proteome</keyword>
<feature type="compositionally biased region" description="Low complexity" evidence="6">
    <location>
        <begin position="439"/>
        <end position="492"/>
    </location>
</feature>